<dbReference type="InterPro" id="IPR011051">
    <property type="entry name" value="RmlC_Cupin_sf"/>
</dbReference>
<feature type="transmembrane region" description="Helical" evidence="2">
    <location>
        <begin position="183"/>
        <end position="204"/>
    </location>
</feature>
<evidence type="ECO:0000313" key="4">
    <source>
        <dbReference type="Proteomes" id="UP001600888"/>
    </source>
</evidence>
<keyword evidence="2" id="KW-0472">Membrane</keyword>
<protein>
    <recommendedName>
        <fullName evidence="5">Cupin 2 conserved barrel domain-containing protein</fullName>
    </recommendedName>
</protein>
<proteinExistence type="predicted"/>
<evidence type="ECO:0000256" key="2">
    <source>
        <dbReference type="SAM" id="Phobius"/>
    </source>
</evidence>
<reference evidence="3 4" key="1">
    <citation type="submission" date="2024-03" db="EMBL/GenBank/DDBJ databases">
        <title>A high-quality draft genome sequence of Diaporthe vaccinii, a causative agent of upright dieback and viscid rot disease in cranberry plants.</title>
        <authorList>
            <person name="Sarrasin M."/>
            <person name="Lang B.F."/>
            <person name="Burger G."/>
        </authorList>
    </citation>
    <scope>NUCLEOTIDE SEQUENCE [LARGE SCALE GENOMIC DNA]</scope>
    <source>
        <strain evidence="3 4">IS7</strain>
    </source>
</reference>
<dbReference type="Proteomes" id="UP001600888">
    <property type="component" value="Unassembled WGS sequence"/>
</dbReference>
<keyword evidence="4" id="KW-1185">Reference proteome</keyword>
<gene>
    <name evidence="3" type="ORF">FJTKL_10057</name>
</gene>
<feature type="region of interest" description="Disordered" evidence="1">
    <location>
        <begin position="1"/>
        <end position="24"/>
    </location>
</feature>
<dbReference type="InterPro" id="IPR014710">
    <property type="entry name" value="RmlC-like_jellyroll"/>
</dbReference>
<feature type="compositionally biased region" description="Polar residues" evidence="1">
    <location>
        <begin position="1"/>
        <end position="22"/>
    </location>
</feature>
<evidence type="ECO:0000313" key="3">
    <source>
        <dbReference type="EMBL" id="KAL2283159.1"/>
    </source>
</evidence>
<dbReference type="Gene3D" id="2.60.120.10">
    <property type="entry name" value="Jelly Rolls"/>
    <property type="match status" value="1"/>
</dbReference>
<accession>A0ABR4EL42</accession>
<evidence type="ECO:0008006" key="5">
    <source>
        <dbReference type="Google" id="ProtNLM"/>
    </source>
</evidence>
<keyword evidence="2" id="KW-1133">Transmembrane helix</keyword>
<organism evidence="3 4">
    <name type="scientific">Diaporthe vaccinii</name>
    <dbReference type="NCBI Taxonomy" id="105482"/>
    <lineage>
        <taxon>Eukaryota</taxon>
        <taxon>Fungi</taxon>
        <taxon>Dikarya</taxon>
        <taxon>Ascomycota</taxon>
        <taxon>Pezizomycotina</taxon>
        <taxon>Sordariomycetes</taxon>
        <taxon>Sordariomycetidae</taxon>
        <taxon>Diaporthales</taxon>
        <taxon>Diaporthaceae</taxon>
        <taxon>Diaporthe</taxon>
        <taxon>Diaporthe eres species complex</taxon>
    </lineage>
</organism>
<dbReference type="EMBL" id="JBAWTH010000044">
    <property type="protein sequence ID" value="KAL2283159.1"/>
    <property type="molecule type" value="Genomic_DNA"/>
</dbReference>
<sequence>MPPSRLQQWLSPRPAQRTTTAHHASVTAPEDAILYDFVKNTAGLSAVRETHYLSNKGVREGKSGPPLHIHLRQDEHFEVQQGVLGVVVNGKKHAVTKNDGRISVPFGARHAFWAHSSSTEDLVFTVWVEPQGLDHGFDESFMRNFTGYLKDCEKHKVAPSIFQILLFLYHGDMVLTPPFWTPVWFLVLVHHFFAYWVGAGLLGYQASYPEYSLLNEGKKST</sequence>
<dbReference type="SUPFAM" id="SSF51182">
    <property type="entry name" value="RmlC-like cupins"/>
    <property type="match status" value="1"/>
</dbReference>
<name>A0ABR4EL42_9PEZI</name>
<evidence type="ECO:0000256" key="1">
    <source>
        <dbReference type="SAM" id="MobiDB-lite"/>
    </source>
</evidence>
<comment type="caution">
    <text evidence="3">The sequence shown here is derived from an EMBL/GenBank/DDBJ whole genome shotgun (WGS) entry which is preliminary data.</text>
</comment>
<keyword evidence="2" id="KW-0812">Transmembrane</keyword>